<reference evidence="1 2" key="1">
    <citation type="submission" date="2020-03" db="EMBL/GenBank/DDBJ databases">
        <title>Complete genome sequence of Shewanella sp.</title>
        <authorList>
            <person name="Kim Y.-S."/>
            <person name="Kim S.-J."/>
            <person name="Jung H.-K."/>
            <person name="Kim K.-H."/>
        </authorList>
    </citation>
    <scope>NUCLEOTIDE SEQUENCE [LARGE SCALE GENOMIC DNA]</scope>
    <source>
        <strain evidence="1 2">PN3F2</strain>
    </source>
</reference>
<name>A0A6G9QKH7_9GAMM</name>
<sequence>MTLTPGRTLELAKKNGQVEICSYQGYFHALFPSKPNIDKLLSWNVNHEAQLPDGYAQTS</sequence>
<accession>A0A6G9QKH7</accession>
<dbReference type="AlphaFoldDB" id="A0A6G9QKH7"/>
<protein>
    <submittedName>
        <fullName evidence="1">Uncharacterized protein</fullName>
    </submittedName>
</protein>
<evidence type="ECO:0000313" key="1">
    <source>
        <dbReference type="EMBL" id="QIR15074.1"/>
    </source>
</evidence>
<dbReference type="Proteomes" id="UP000502608">
    <property type="component" value="Chromosome"/>
</dbReference>
<dbReference type="KEGG" id="saes:HBH39_11755"/>
<keyword evidence="2" id="KW-1185">Reference proteome</keyword>
<gene>
    <name evidence="1" type="ORF">HBH39_11755</name>
</gene>
<dbReference type="RefSeq" id="WP_167678483.1">
    <property type="nucleotide sequence ID" value="NZ_CP050313.1"/>
</dbReference>
<evidence type="ECO:0000313" key="2">
    <source>
        <dbReference type="Proteomes" id="UP000502608"/>
    </source>
</evidence>
<dbReference type="EMBL" id="CP050313">
    <property type="protein sequence ID" value="QIR15074.1"/>
    <property type="molecule type" value="Genomic_DNA"/>
</dbReference>
<organism evidence="1 2">
    <name type="scientific">Shewanella aestuarii</name>
    <dbReference type="NCBI Taxonomy" id="1028752"/>
    <lineage>
        <taxon>Bacteria</taxon>
        <taxon>Pseudomonadati</taxon>
        <taxon>Pseudomonadota</taxon>
        <taxon>Gammaproteobacteria</taxon>
        <taxon>Alteromonadales</taxon>
        <taxon>Shewanellaceae</taxon>
        <taxon>Shewanella</taxon>
    </lineage>
</organism>
<proteinExistence type="predicted"/>